<dbReference type="PANTHER" id="PTHR32305">
    <property type="match status" value="1"/>
</dbReference>
<dbReference type="InterPro" id="IPR011635">
    <property type="entry name" value="CARDB"/>
</dbReference>
<gene>
    <name evidence="6" type="ORF">MGAL_10B015248</name>
</gene>
<dbReference type="InterPro" id="IPR055353">
    <property type="entry name" value="DUF7619"/>
</dbReference>
<dbReference type="NCBIfam" id="TIGR03696">
    <property type="entry name" value="Rhs_assc_core"/>
    <property type="match status" value="1"/>
</dbReference>
<proteinExistence type="predicted"/>
<dbReference type="PROSITE" id="PS00022">
    <property type="entry name" value="EGF_1"/>
    <property type="match status" value="1"/>
</dbReference>
<dbReference type="EMBL" id="UYJE01001350">
    <property type="protein sequence ID" value="VDI01380.1"/>
    <property type="molecule type" value="Genomic_DNA"/>
</dbReference>
<dbReference type="InterPro" id="IPR022385">
    <property type="entry name" value="Rhs_assc_core"/>
</dbReference>
<keyword evidence="1" id="KW-0677">Repeat</keyword>
<dbReference type="Pfam" id="PF07705">
    <property type="entry name" value="CARDB"/>
    <property type="match status" value="3"/>
</dbReference>
<dbReference type="OrthoDB" id="6151499at2759"/>
<keyword evidence="4" id="KW-1133">Transmembrane helix</keyword>
<dbReference type="Gene3D" id="2.180.10.10">
    <property type="entry name" value="RHS repeat-associated core"/>
    <property type="match status" value="2"/>
</dbReference>
<accession>A0A8B6CAF2</accession>
<dbReference type="Pfam" id="PF25023">
    <property type="entry name" value="TEN_YD-shell"/>
    <property type="match status" value="1"/>
</dbReference>
<keyword evidence="4" id="KW-0812">Transmembrane</keyword>
<protein>
    <recommendedName>
        <fullName evidence="5">EGF-like domain-containing protein</fullName>
    </recommendedName>
</protein>
<dbReference type="InterPro" id="IPR056823">
    <property type="entry name" value="TEN-like_YD-shell"/>
</dbReference>
<evidence type="ECO:0000256" key="2">
    <source>
        <dbReference type="PROSITE-ProRule" id="PRU00076"/>
    </source>
</evidence>
<evidence type="ECO:0000256" key="3">
    <source>
        <dbReference type="SAM" id="MobiDB-lite"/>
    </source>
</evidence>
<dbReference type="PROSITE" id="PS50026">
    <property type="entry name" value="EGF_3"/>
    <property type="match status" value="1"/>
</dbReference>
<comment type="caution">
    <text evidence="2">Lacks conserved residue(s) required for the propagation of feature annotation.</text>
</comment>
<feature type="compositionally biased region" description="Polar residues" evidence="3">
    <location>
        <begin position="4094"/>
        <end position="4105"/>
    </location>
</feature>
<evidence type="ECO:0000256" key="4">
    <source>
        <dbReference type="SAM" id="Phobius"/>
    </source>
</evidence>
<dbReference type="InterPro" id="IPR050708">
    <property type="entry name" value="T6SS_VgrG/RHS"/>
</dbReference>
<evidence type="ECO:0000313" key="6">
    <source>
        <dbReference type="EMBL" id="VDI01380.1"/>
    </source>
</evidence>
<name>A0A8B6CAF2_MYTGA</name>
<feature type="domain" description="EGF-like" evidence="5">
    <location>
        <begin position="3379"/>
        <end position="3413"/>
    </location>
</feature>
<feature type="region of interest" description="Disordered" evidence="3">
    <location>
        <begin position="4094"/>
        <end position="4148"/>
    </location>
</feature>
<keyword evidence="4" id="KW-0472">Membrane</keyword>
<evidence type="ECO:0000256" key="1">
    <source>
        <dbReference type="ARBA" id="ARBA00022737"/>
    </source>
</evidence>
<dbReference type="Proteomes" id="UP000596742">
    <property type="component" value="Unassembled WGS sequence"/>
</dbReference>
<dbReference type="InterPro" id="IPR000742">
    <property type="entry name" value="EGF"/>
</dbReference>
<comment type="caution">
    <text evidence="6">The sequence shown here is derived from an EMBL/GenBank/DDBJ whole genome shotgun (WGS) entry which is preliminary data.</text>
</comment>
<evidence type="ECO:0000259" key="5">
    <source>
        <dbReference type="PROSITE" id="PS50026"/>
    </source>
</evidence>
<feature type="compositionally biased region" description="Low complexity" evidence="3">
    <location>
        <begin position="4123"/>
        <end position="4133"/>
    </location>
</feature>
<sequence length="4360" mass="493714">MRLYGKSYNKRIKPEQFDYSVNSDTICVKLLVGVSPPNIVEVNPVGDVFPNHNIWTIKFDKQFERPNRTTYMYFQESDTDAVVYKIDISTSRDAHYPRGAIRKTLTVHTSFVFTEKKHYYVKLDPGAGRGKTEYCKVESEPIRNKTFWGFRIRDVTKPELTIRSGTKASNGSITVMWTFNENVTSRCTIVKPDVTEKTNCTDYWSGENLKEGFYTLFIFGTDLEGNQADVGRYEFQIDTTPPDVFINNNPHPKSKTRLITFALRCNENCRIYCSLYQEGSFAKYGNCYLPSTTFKLKDDTAYIFVVKAIDDVGNVGNNTIYRFRTDFTPPLMTQLKDQTLKCGADFNPNITGIPNVTDNSPNGTNIVYTDSVANNCGIKRTWTVTDAAGNEASQIQTILFKSPTPIRLLFAKEAVVACGDIDDFTKGMKQFISKHVKHPCGIPFKRIYYTDLNILNNCGITINRMWHLEDSCGSITNGTQQIKILQMEVPVTPKNGQLNVELQSTLRWPSYPKANKYEIYLWLYGQEKPKQPFTIQWYTYWTTPNLIPNTKYSWQVEIDIGQNDTIPSPKWSFKTRKVPDLTVESVVVQRVAFSGQSFVVQWTVRNIGSGITDTPSWYDYVYYSFTDSLADAKRLGHSTYVRQRNILFSNDGYTSQTKVTLQKSDIGLLRVFVVTGYYDYNRTNNDRASDHRVDVKLTPPPDLQVDSIIIPDTTYSGTSLDVIFTVRNHGDGATIVDSWIDDIYWSDDEILDWRDIRLKRHYRNGKLSPDEKYTVQLSVFVPRNIYGNHTIIVHCDSSNTVYEHGMDENNKVFKTIPVTLTPPPDLTIMKILTEKTHYSTGDIMVIKWTVINNGYRSPYAFYWRDVVKLNSLAHPEMYYYLGQQTYNAKLEPNMSYTRSMSYTIPANILSGTYNVSVTTDYYNQVYEFQNEGNNILNKEITIQKSLPDLFVKNMTVELKSNVAFNKIRVSWKVQNIGEGKTLISRWTDTLSTVIVSNYGSKYTLGQFYGGSDHRLSHNQSYVINQELVLPPYVYGKVYFLINIDYFSQTADDNSNNNIKITPIVNVPLKSPDLYIYKLNVISDEVYSGSPLEIECSIGNGGVSIKSNQRWFQTIIISSTNSQYTDIVSERSVQYGPLTSEQISHVTISLQIPKSVHGKVYLHCIVDTMDDIFEGREPIRLENNHKSFSLFVYRPPSPDLLISFLKVSLVNSSSSHTLVLLTWSVRNTGNTMPFRSSWLDAVGISHHNNLHMSDVVRHLEILDTFEIMYGLEPSGSYSISKTVVIPKHYMGVYYMYIVADYENNIFEFDGEENNIAFSSPIVIPPIPMPKLKVMSFFISEHTVTPGSSIDASFRIENIGSVRTRLTSWEDLVYMLSEQHASKQDILNSGYLLSTTVHVGALYPGEIYLTNVSIIIPKGVNNKIFLYILSVDNAETGSVVDLNSQVSLYYFYNKAISIDNENLPNLVVSANESMGAQKGGQPLLITYFTTNNGAAATSRVFYNSFYLSEDYLLDAFDLKLKTKYYSEPIALNETVNDTISVILPYDLKSRNYFIIIEVDSGNSVYEMDEVDNEFVISMSIEQTLSTDVAVVDVESTKSVSYGDNLQIRWKLRNNGTKHADGYACDSVFLSSDRKWDIDDMQIGQTSCRFITLQPYHQLVTDTDKDFSLTGKIPELSEASYVAVVKSRSNILDKNLENNVGFSDNGTYIKVKHLPLNTTVKISIGTDNAQLFLIQNIPPEETLVIRSECKVIDTFYEIKVKYGKVATDVDFDFVSDDPFKSNQTITISNTKFGSYYILVTTTDSGQRISPIDVYLSVKLARFEILSVFPTRAIPLGNATLRIEGTLFPEELIVSLVNKTSYELNPLQIFRFSSILLYATFDFRHTIEGQMFTLRLANSLTGNTTILEEAVEITTGEIGKLSAHMDVPSALLPGQHGLLYLYIKNIGDTDVVAPLLCIQANGNAHLNIKSDSDEMKFWKHNVLIASSKNEPGGIMPPGASYRFVFNVKQIDNSIIGKSKISVKLIKPLKDRNHLYFPLKDQLQTFDIENEAWDRIWDNFIQLVGKSWYSLNWKVSEVMNQLSLAGRNVIELSDLGALLLNMATGHNEDTTLTQENDIIVRGMTRNLILDFRRFFSSKLLTRYHKSVMGKGWMIPYWSTKLNTVNYNEANVTFNGKSYTFERQVDGIYQNKHLGNLCVVSSNDTNNLTYIYTDKVDGLEYLYSNETGLLIAITSIHDNSFASLYYKDSQLQQIKHSDGPFLVMTYNERGFINWVELRNNSDNEQGSIYEYDMEHDWLISSDVNGLITRYEYNSDNSIKRIKHPSGSVEDFEYYPQGWLKLWRLIKNNTEMVKKKYNFIGEAMVTTITYPNNVTLTLTYDENGEIALRKRLGYSTEKVHNTGHATIISQGDSIISQNIYDELAMTLVGEDANGDLLNVSYNDHGRITKLKNGDNNAYSITYNPDGTLNNVLYPDNTTEKYEYSKNERNFKSRSGAKVRSEIDGFGNIVVKDFGNDRVHSFSYDEQQRLNEARMEMGTTSIGYTYNGLPEYVKFQYFDNDLFVNYSINENFQKIRLKISLEGYDVKYEYNSRKLLTRVINSYDNTNLLRVEYNDKMQLKKKMLGNGAYTVYSYYVGTDLLKRVSNYLSNGHLNSEFEYSYDPRQRRILMKTMDGNWNFRYDPSGQLTYVKHPDGTVKTFQYDKRKNRKVLNENNVRKEYTVNALNQYTKFGNGEIFKHDENGNFISKDGLTKEEFIFDVENQLVQYRTPNEECTLDYDGLKNLVRKVCGNERTDYVVDAFGRFGQDILAEITQKGESIDRNLYFHGGDQLGLIAMKNKNGYNYYQFDPMGSVISILDKTCDILNTYRYDPFGNITSRVEKLQNPFTFIGQWGVINMKEIKELFYMRTRFYNSEHGRFLSMDPHALESKLSNFYAYAYNNPVHFVDPKGIFAFRITKEVNLAFDRGYNCLIDQESTSGGAAGALVGGMTGGESSCMIGGKVVGYIGSKIGAISRPVTENTEQLVAVEVAKVIGDRVNGDKPVSWNGYGKDIASRKVSSFWPSKNDARKLRQADIESIAAKLNKSLSQDSCSYAIYLKEKSVKWIRSHDPNDIIGPSGYGSARFIKKDTRMDIKIRFENDANASAPAQKVFVVHSFDKSIDMRTFKLGQFGFGNFNHTLKERTHFQILVDLTKTYEGLFVRVRGGLDIMKNRVTWEFQTVEASTGLAPNDPRKGFLPPNNGTNGQGYVTFSVKPKRDVKTLTRIDIKGSIYFDQNEPIDTPLIFNTIDDSPPDINCTVVTEMLSSEILAVAISTNDIGSGFQSTDVLLKSEYGYETLLTGRTENVIQIPLPPGQEYQLLFNPVDFTDNRHVIENIKQKNSIHVQFPKIAGSCNDQNNCSGNGNCTSNNICVCDLGFYGSDCSEDNPPLEPPILDARDAEGFEDSNIQIYLSAKATNRTSYDTLKICITNFPDQSTFSSGHLVDNRWELDLNDFGNISFVPPKDVSGNFTFKVIAELIQGLRNSTRESFISVVIKPIVDGVDLRVRVGCFSNINSYANLHIHAHLKDTDSSETLEVRVTIPENYTLSTGQENKTGKYALSSMDILDTIKVSGTNMTDDDDFEILIVAIVKENGTTLQTSSNETVVVKICTGKPLESPVIHVQNSTGNEDTPISFYVSAVPSNGTEVQIDGIYIFLSGYPINSSFSNGKIVGDHWKLQESEFGNMLYFPPDDYSGTFDLHILAYILSDEENSTSQASSHVQVNPVIDGINVTFSVGCYQLDTPNIELNISTYFLDIDNSESATLYVTAPSAYTIIPGLNLYGDFYQVEFSDIHNMILMRKHAFAHITSPLIVELTAVMKEREDKKKTVIKENTVLHKCLAQPITTYPIIKATAGHGREDTAVQLYLNATVDKGTNYDSLALLIHNFPDGSKFSRGLYNAVNTWKLDQTDFGNISFFAPKDFSGNITLNISAILSNELYNMSSNTALPFNIEPVVDGMEFNISNGCYNVTSKEISIFMSVYMLDSDGSEQGRIDFLPPDNFSSPSIPVKTIVIPYLNISEIFHWKIELLHLPVNITIYSSVSEILGTEEKISDKVIEIERCEVTSTQHLRPGTTTETHPIVPSTRDFVTSTQQLSPGKSGSSSTSFNPAASTTETHPIVHSTRGMEMTYIEKVELRLNYEVTDDLTDTNTETYKKLFQDTFRGLFEYYSQSSIKSVFMNITLYSIAKGSLIANHAIITSTESKEVIKNIFDATKNEPLIKIGNKAVKVSSFSVIDSTESNSPKLSTLWIAVISASSAIFVFIVIVTTTIVIRKQTTKHKPTENLEVQDESQSLMEMKPVKINRLMDMTPVRIPRPKLINEWSTYDNDAAVYT</sequence>
<keyword evidence="7" id="KW-1185">Reference proteome</keyword>
<feature type="disulfide bond" evidence="2">
    <location>
        <begin position="3403"/>
        <end position="3412"/>
    </location>
</feature>
<keyword evidence="2" id="KW-1015">Disulfide bond</keyword>
<dbReference type="PROSITE" id="PS01186">
    <property type="entry name" value="EGF_2"/>
    <property type="match status" value="1"/>
</dbReference>
<organism evidence="6 7">
    <name type="scientific">Mytilus galloprovincialis</name>
    <name type="common">Mediterranean mussel</name>
    <dbReference type="NCBI Taxonomy" id="29158"/>
    <lineage>
        <taxon>Eukaryota</taxon>
        <taxon>Metazoa</taxon>
        <taxon>Spiralia</taxon>
        <taxon>Lophotrochozoa</taxon>
        <taxon>Mollusca</taxon>
        <taxon>Bivalvia</taxon>
        <taxon>Autobranchia</taxon>
        <taxon>Pteriomorphia</taxon>
        <taxon>Mytilida</taxon>
        <taxon>Mytiloidea</taxon>
        <taxon>Mytilidae</taxon>
        <taxon>Mytilinae</taxon>
        <taxon>Mytilus</taxon>
    </lineage>
</organism>
<feature type="compositionally biased region" description="Polar residues" evidence="3">
    <location>
        <begin position="4134"/>
        <end position="4143"/>
    </location>
</feature>
<dbReference type="Pfam" id="PF24595">
    <property type="entry name" value="DUF7619"/>
    <property type="match status" value="1"/>
</dbReference>
<feature type="transmembrane region" description="Helical" evidence="4">
    <location>
        <begin position="4275"/>
        <end position="4299"/>
    </location>
</feature>
<dbReference type="PANTHER" id="PTHR32305:SF15">
    <property type="entry name" value="PROTEIN RHSA-RELATED"/>
    <property type="match status" value="1"/>
</dbReference>
<dbReference type="Gene3D" id="2.60.120.260">
    <property type="entry name" value="Galactose-binding domain-like"/>
    <property type="match status" value="1"/>
</dbReference>
<keyword evidence="2" id="KW-0245">EGF-like domain</keyword>
<reference evidence="6" key="1">
    <citation type="submission" date="2018-11" db="EMBL/GenBank/DDBJ databases">
        <authorList>
            <person name="Alioto T."/>
            <person name="Alioto T."/>
        </authorList>
    </citation>
    <scope>NUCLEOTIDE SEQUENCE</scope>
</reference>
<evidence type="ECO:0000313" key="7">
    <source>
        <dbReference type="Proteomes" id="UP000596742"/>
    </source>
</evidence>
<dbReference type="Gene3D" id="2.60.40.10">
    <property type="entry name" value="Immunoglobulins"/>
    <property type="match status" value="6"/>
</dbReference>
<dbReference type="InterPro" id="IPR013783">
    <property type="entry name" value="Ig-like_fold"/>
</dbReference>